<evidence type="ECO:0000256" key="8">
    <source>
        <dbReference type="ARBA" id="ARBA00022801"/>
    </source>
</evidence>
<dbReference type="GO" id="GO:0006508">
    <property type="term" value="P:proteolysis"/>
    <property type="evidence" value="ECO:0007669"/>
    <property type="project" value="UniProtKB-KW"/>
</dbReference>
<proteinExistence type="predicted"/>
<evidence type="ECO:0000256" key="14">
    <source>
        <dbReference type="SAM" id="MobiDB-lite"/>
    </source>
</evidence>
<feature type="domain" description="Penicillin-binding protein transpeptidase" evidence="15">
    <location>
        <begin position="247"/>
        <end position="575"/>
    </location>
</feature>
<keyword evidence="7" id="KW-0812">Transmembrane</keyword>
<dbReference type="Gene3D" id="3.90.1310.10">
    <property type="entry name" value="Penicillin-binding protein 2a (Domain 2)"/>
    <property type="match status" value="1"/>
</dbReference>
<dbReference type="SUPFAM" id="SSF56601">
    <property type="entry name" value="beta-lactamase/transpeptidase-like"/>
    <property type="match status" value="1"/>
</dbReference>
<dbReference type="GO" id="GO:0008360">
    <property type="term" value="P:regulation of cell shape"/>
    <property type="evidence" value="ECO:0007669"/>
    <property type="project" value="UniProtKB-KW"/>
</dbReference>
<accession>K2PWN1</accession>
<keyword evidence="18" id="KW-1185">Reference proteome</keyword>
<keyword evidence="9" id="KW-0133">Cell shape</keyword>
<evidence type="ECO:0000256" key="5">
    <source>
        <dbReference type="ARBA" id="ARBA00022645"/>
    </source>
</evidence>
<dbReference type="GO" id="GO:0071972">
    <property type="term" value="F:peptidoglycan L,D-transpeptidase activity"/>
    <property type="evidence" value="ECO:0007669"/>
    <property type="project" value="TreeGrafter"/>
</dbReference>
<feature type="domain" description="Penicillin-binding protein dimerisation" evidence="16">
    <location>
        <begin position="46"/>
        <end position="210"/>
    </location>
</feature>
<dbReference type="InterPro" id="IPR017790">
    <property type="entry name" value="Penicillin-binding_protein_2"/>
</dbReference>
<evidence type="ECO:0000313" key="17">
    <source>
        <dbReference type="EMBL" id="EKF55849.1"/>
    </source>
</evidence>
<dbReference type="Proteomes" id="UP000007364">
    <property type="component" value="Unassembled WGS sequence"/>
</dbReference>
<dbReference type="InterPro" id="IPR005311">
    <property type="entry name" value="PBP_dimer"/>
</dbReference>
<keyword evidence="11" id="KW-1133">Transmembrane helix</keyword>
<sequence>MRKLLLAFIIILTTFVYLGRLTYLQLIDNSSQNPLDDTAIKAVYDYPERGHIYDRNGKLLVDNQPSYDVMVIPREVKPLDTLEFCTLLNITTEDFDKKFRKANNYSPRLPSVFVQQLSKKEYAVLQEKMRKYEGFYIQKRSLRHYITHVGANVLGYISEVNERDLKNNTYYQSGELIGRQGVEKQYEETLRGRKGVKFIQKDRFNRVIGSYKGGIYDTLPVPGKDIQLTLDIDLQAYGEKLMQNKRGGIVAIEPSTGQILTLVTAPSYDPALLVGRERSKNYTQLYYDSIAKPLYDRGLIAMYPPGSPFKAVNALIGLQEGVIDENSTVVCNGGYHYGRGAFMRCHCSYGSINDMNRGIYRSCNTYFASTYRKIIEKYPSAEEGLNAWNEHVKSFGLGDFLGYDLPIGKAGRVPSATTYNSIYGENRWFATNTISNSIGQGEILTTPIQLANLTAIIANRGSYYTPHIIKKIENDTIAHDFIIEKHTSIDPENFEPVVQGMHDVYEKGTARFLKIPGIEIAGKTGTAENFTRIEGKRVQLTDHSIFVAFAPVDNPKIAIAVFVENGYWGSRWAGRISGLMIDKYINGTVSRTDLEAYVLQGSLIDEYEKPLGGESFYINDGKTYNEWPKPKEEEIPQSKAINTPTTDE</sequence>
<reference evidence="17 18" key="1">
    <citation type="journal article" date="2012" name="J. Bacteriol.">
        <title>Genome Sequence of Galbibacter marinum Type Strain ck-I2-15.</title>
        <authorList>
            <person name="Lai Q."/>
            <person name="Li C."/>
            <person name="Shao Z."/>
        </authorList>
    </citation>
    <scope>NUCLEOTIDE SEQUENCE [LARGE SCALE GENOMIC DNA]</scope>
    <source>
        <strain evidence="18">ck-I2-15</strain>
    </source>
</reference>
<evidence type="ECO:0000256" key="12">
    <source>
        <dbReference type="ARBA" id="ARBA00023136"/>
    </source>
</evidence>
<dbReference type="GO" id="GO:0008658">
    <property type="term" value="F:penicillin binding"/>
    <property type="evidence" value="ECO:0007669"/>
    <property type="project" value="InterPro"/>
</dbReference>
<dbReference type="InterPro" id="IPR036138">
    <property type="entry name" value="PBP_dimer_sf"/>
</dbReference>
<keyword evidence="6" id="KW-0645">Protease</keyword>
<dbReference type="GO" id="GO:0009252">
    <property type="term" value="P:peptidoglycan biosynthetic process"/>
    <property type="evidence" value="ECO:0007669"/>
    <property type="project" value="UniProtKB-KW"/>
</dbReference>
<evidence type="ECO:0000256" key="1">
    <source>
        <dbReference type="ARBA" id="ARBA00004167"/>
    </source>
</evidence>
<evidence type="ECO:0000256" key="13">
    <source>
        <dbReference type="ARBA" id="ARBA00023316"/>
    </source>
</evidence>
<evidence type="ECO:0000256" key="6">
    <source>
        <dbReference type="ARBA" id="ARBA00022670"/>
    </source>
</evidence>
<comment type="caution">
    <text evidence="17">The sequence shown here is derived from an EMBL/GenBank/DDBJ whole genome shotgun (WGS) entry which is preliminary data.</text>
</comment>
<dbReference type="GO" id="GO:0071555">
    <property type="term" value="P:cell wall organization"/>
    <property type="evidence" value="ECO:0007669"/>
    <property type="project" value="UniProtKB-KW"/>
</dbReference>
<evidence type="ECO:0000256" key="4">
    <source>
        <dbReference type="ARBA" id="ARBA00022519"/>
    </source>
</evidence>
<dbReference type="Pfam" id="PF03717">
    <property type="entry name" value="PBP_dimer"/>
    <property type="match status" value="1"/>
</dbReference>
<organism evidence="17 18">
    <name type="scientific">Galbibacter marinus</name>
    <dbReference type="NCBI Taxonomy" id="555500"/>
    <lineage>
        <taxon>Bacteria</taxon>
        <taxon>Pseudomonadati</taxon>
        <taxon>Bacteroidota</taxon>
        <taxon>Flavobacteriia</taxon>
        <taxon>Flavobacteriales</taxon>
        <taxon>Flavobacteriaceae</taxon>
        <taxon>Galbibacter</taxon>
    </lineage>
</organism>
<feature type="region of interest" description="Disordered" evidence="14">
    <location>
        <begin position="626"/>
        <end position="648"/>
    </location>
</feature>
<keyword evidence="13" id="KW-0961">Cell wall biogenesis/degradation</keyword>
<keyword evidence="8" id="KW-0378">Hydrolase</keyword>
<evidence type="ECO:0000256" key="10">
    <source>
        <dbReference type="ARBA" id="ARBA00022984"/>
    </source>
</evidence>
<dbReference type="PANTHER" id="PTHR30627:SF2">
    <property type="entry name" value="PEPTIDOGLYCAN D,D-TRANSPEPTIDASE MRDA"/>
    <property type="match status" value="1"/>
</dbReference>
<dbReference type="GO" id="GO:0009002">
    <property type="term" value="F:serine-type D-Ala-D-Ala carboxypeptidase activity"/>
    <property type="evidence" value="ECO:0007669"/>
    <property type="project" value="InterPro"/>
</dbReference>
<keyword evidence="10" id="KW-0573">Peptidoglycan synthesis</keyword>
<keyword evidence="3" id="KW-1003">Cell membrane</keyword>
<dbReference type="PATRIC" id="fig|555500.3.peg.1001"/>
<evidence type="ECO:0000259" key="15">
    <source>
        <dbReference type="Pfam" id="PF00905"/>
    </source>
</evidence>
<evidence type="ECO:0000313" key="18">
    <source>
        <dbReference type="Proteomes" id="UP000007364"/>
    </source>
</evidence>
<dbReference type="NCBIfam" id="TIGR03423">
    <property type="entry name" value="pbp2_mrdA"/>
    <property type="match status" value="1"/>
</dbReference>
<dbReference type="PANTHER" id="PTHR30627">
    <property type="entry name" value="PEPTIDOGLYCAN D,D-TRANSPEPTIDASE"/>
    <property type="match status" value="1"/>
</dbReference>
<dbReference type="Pfam" id="PF00905">
    <property type="entry name" value="Transpeptidase"/>
    <property type="match status" value="1"/>
</dbReference>
<feature type="compositionally biased region" description="Polar residues" evidence="14">
    <location>
        <begin position="639"/>
        <end position="648"/>
    </location>
</feature>
<name>K2PWN1_9FLAO</name>
<keyword evidence="17" id="KW-0808">Transferase</keyword>
<dbReference type="InterPro" id="IPR012338">
    <property type="entry name" value="Beta-lactam/transpept-like"/>
</dbReference>
<dbReference type="EMBL" id="AMSG01000004">
    <property type="protein sequence ID" value="EKF55849.1"/>
    <property type="molecule type" value="Genomic_DNA"/>
</dbReference>
<dbReference type="GO" id="GO:0016740">
    <property type="term" value="F:transferase activity"/>
    <property type="evidence" value="ECO:0007669"/>
    <property type="project" value="UniProtKB-KW"/>
</dbReference>
<dbReference type="SUPFAM" id="SSF56519">
    <property type="entry name" value="Penicillin binding protein dimerisation domain"/>
    <property type="match status" value="1"/>
</dbReference>
<dbReference type="AlphaFoldDB" id="K2PWN1"/>
<dbReference type="InterPro" id="IPR050515">
    <property type="entry name" value="Beta-lactam/transpept"/>
</dbReference>
<gene>
    <name evidence="17" type="ORF">I215_04835</name>
</gene>
<keyword evidence="12" id="KW-0472">Membrane</keyword>
<dbReference type="Gene3D" id="3.40.710.10">
    <property type="entry name" value="DD-peptidase/beta-lactamase superfamily"/>
    <property type="match status" value="1"/>
</dbReference>
<evidence type="ECO:0000256" key="9">
    <source>
        <dbReference type="ARBA" id="ARBA00022960"/>
    </source>
</evidence>
<keyword evidence="4" id="KW-0997">Cell inner membrane</keyword>
<dbReference type="InterPro" id="IPR001460">
    <property type="entry name" value="PCN-bd_Tpept"/>
</dbReference>
<evidence type="ECO:0000256" key="3">
    <source>
        <dbReference type="ARBA" id="ARBA00022475"/>
    </source>
</evidence>
<dbReference type="eggNOG" id="COG0768">
    <property type="taxonomic scope" value="Bacteria"/>
</dbReference>
<dbReference type="Gene3D" id="3.30.1390.30">
    <property type="entry name" value="Penicillin-binding protein 2a, domain 3"/>
    <property type="match status" value="1"/>
</dbReference>
<dbReference type="OrthoDB" id="9766847at2"/>
<dbReference type="STRING" id="555500.I215_04835"/>
<dbReference type="GO" id="GO:0005886">
    <property type="term" value="C:plasma membrane"/>
    <property type="evidence" value="ECO:0007669"/>
    <property type="project" value="UniProtKB-SubCell"/>
</dbReference>
<evidence type="ECO:0000256" key="2">
    <source>
        <dbReference type="ARBA" id="ARBA00004236"/>
    </source>
</evidence>
<evidence type="ECO:0000259" key="16">
    <source>
        <dbReference type="Pfam" id="PF03717"/>
    </source>
</evidence>
<protein>
    <submittedName>
        <fullName evidence="17">Peptidoglycan glycosyltransferase</fullName>
    </submittedName>
</protein>
<comment type="subcellular location">
    <subcellularLocation>
        <location evidence="2">Cell membrane</location>
    </subcellularLocation>
    <subcellularLocation>
        <location evidence="1">Membrane</location>
        <topology evidence="1">Single-pass membrane protein</topology>
    </subcellularLocation>
</comment>
<keyword evidence="5" id="KW-0121">Carboxypeptidase</keyword>
<evidence type="ECO:0000256" key="11">
    <source>
        <dbReference type="ARBA" id="ARBA00022989"/>
    </source>
</evidence>
<evidence type="ECO:0000256" key="7">
    <source>
        <dbReference type="ARBA" id="ARBA00022692"/>
    </source>
</evidence>
<dbReference type="RefSeq" id="WP_008990840.1">
    <property type="nucleotide sequence ID" value="NZ_AMSG01000004.1"/>
</dbReference>